<dbReference type="OrthoDB" id="9787298at2"/>
<dbReference type="Pfam" id="PF13561">
    <property type="entry name" value="adh_short_C2"/>
    <property type="match status" value="1"/>
</dbReference>
<dbReference type="RefSeq" id="WP_108567148.1">
    <property type="nucleotide sequence ID" value="NZ_CP031769.1"/>
</dbReference>
<dbReference type="PRINTS" id="PR00080">
    <property type="entry name" value="SDRFAMILY"/>
</dbReference>
<dbReference type="InterPro" id="IPR020904">
    <property type="entry name" value="Sc_DH/Rdtase_CS"/>
</dbReference>
<dbReference type="EMBL" id="CP031769">
    <property type="protein sequence ID" value="AXR06922.1"/>
    <property type="molecule type" value="Genomic_DNA"/>
</dbReference>
<dbReference type="AlphaFoldDB" id="A0A346NN15"/>
<dbReference type="PANTHER" id="PTHR24321">
    <property type="entry name" value="DEHYDROGENASES, SHORT CHAIN"/>
    <property type="match status" value="1"/>
</dbReference>
<evidence type="ECO:0000256" key="1">
    <source>
        <dbReference type="ARBA" id="ARBA00006484"/>
    </source>
</evidence>
<evidence type="ECO:0000313" key="4">
    <source>
        <dbReference type="Proteomes" id="UP000262073"/>
    </source>
</evidence>
<evidence type="ECO:0000256" key="2">
    <source>
        <dbReference type="ARBA" id="ARBA00023002"/>
    </source>
</evidence>
<dbReference type="Gene3D" id="3.40.50.720">
    <property type="entry name" value="NAD(P)-binding Rossmann-like Domain"/>
    <property type="match status" value="1"/>
</dbReference>
<dbReference type="Proteomes" id="UP000262073">
    <property type="component" value="Chromosome"/>
</dbReference>
<dbReference type="PRINTS" id="PR00081">
    <property type="entry name" value="GDHRDH"/>
</dbReference>
<dbReference type="GO" id="GO:0016491">
    <property type="term" value="F:oxidoreductase activity"/>
    <property type="evidence" value="ECO:0007669"/>
    <property type="project" value="UniProtKB-KW"/>
</dbReference>
<keyword evidence="4" id="KW-1185">Reference proteome</keyword>
<proteinExistence type="inferred from homology"/>
<dbReference type="PROSITE" id="PS00061">
    <property type="entry name" value="ADH_SHORT"/>
    <property type="match status" value="1"/>
</dbReference>
<dbReference type="CDD" id="cd05233">
    <property type="entry name" value="SDR_c"/>
    <property type="match status" value="1"/>
</dbReference>
<dbReference type="KEGG" id="salm:D0Y50_11495"/>
<dbReference type="InterPro" id="IPR002347">
    <property type="entry name" value="SDR_fam"/>
</dbReference>
<dbReference type="FunFam" id="3.40.50.720:FF:000084">
    <property type="entry name" value="Short-chain dehydrogenase reductase"/>
    <property type="match status" value="1"/>
</dbReference>
<keyword evidence="2" id="KW-0560">Oxidoreductase</keyword>
<comment type="similarity">
    <text evidence="1">Belongs to the short-chain dehydrogenases/reductases (SDR) family.</text>
</comment>
<dbReference type="InterPro" id="IPR036291">
    <property type="entry name" value="NAD(P)-bd_dom_sf"/>
</dbReference>
<dbReference type="SUPFAM" id="SSF51735">
    <property type="entry name" value="NAD(P)-binding Rossmann-fold domains"/>
    <property type="match status" value="1"/>
</dbReference>
<dbReference type="PANTHER" id="PTHR24321:SF8">
    <property type="entry name" value="ESTRADIOL 17-BETA-DEHYDROGENASE 8-RELATED"/>
    <property type="match status" value="1"/>
</dbReference>
<accession>A0A346NN15</accession>
<organism evidence="3 4">
    <name type="scientific">Salinimonas sediminis</name>
    <dbReference type="NCBI Taxonomy" id="2303538"/>
    <lineage>
        <taxon>Bacteria</taxon>
        <taxon>Pseudomonadati</taxon>
        <taxon>Pseudomonadota</taxon>
        <taxon>Gammaproteobacteria</taxon>
        <taxon>Alteromonadales</taxon>
        <taxon>Alteromonadaceae</taxon>
        <taxon>Alteromonas/Salinimonas group</taxon>
        <taxon>Salinimonas</taxon>
    </lineage>
</organism>
<reference evidence="3 4" key="1">
    <citation type="submission" date="2018-08" db="EMBL/GenBank/DDBJ databases">
        <title>Salinimonas sediminis sp. nov., a piezophilic bacterium isolated from a deep-sea sediment sample from the New Britain Trench.</title>
        <authorList>
            <person name="Cao J."/>
        </authorList>
    </citation>
    <scope>NUCLEOTIDE SEQUENCE [LARGE SCALE GENOMIC DNA]</scope>
    <source>
        <strain evidence="3 4">N102</strain>
    </source>
</reference>
<evidence type="ECO:0000313" key="3">
    <source>
        <dbReference type="EMBL" id="AXR06922.1"/>
    </source>
</evidence>
<name>A0A346NN15_9ALTE</name>
<protein>
    <submittedName>
        <fullName evidence="3">SDR family oxidoreductase</fullName>
    </submittedName>
</protein>
<gene>
    <name evidence="3" type="ORF">D0Y50_11495</name>
</gene>
<sequence length="255" mass="26643">MDPLLNFQGQVAIITGAADGFGRLLADALAYRGCKLVLSDIHEEKLAAAVKDLREANADVVSMPGDIAKEKTSEALVKLALDSYGQVDIAVNNAGVAHTPGALHTMTEEIIDQQLAVNLKGVLFGMKHQIPAMLANGKGHVLNVSSMAGLGGAPKAAPYAAAKHGVTGITKTAAVEYGRKNVRVNAICPFFSPTNLLTLGGFTTDESRAQLAIGSPMKRMAEPMEVVNTMVLMLSPGNSFMNGQAIALDGGMSAW</sequence>